<feature type="compositionally biased region" description="Basic and acidic residues" evidence="1">
    <location>
        <begin position="227"/>
        <end position="244"/>
    </location>
</feature>
<reference evidence="3" key="1">
    <citation type="submission" date="2017-05" db="EMBL/GenBank/DDBJ databases">
        <authorList>
            <person name="Song R."/>
            <person name="Chenine A.L."/>
            <person name="Ruprecht R.M."/>
        </authorList>
    </citation>
    <scope>NUCLEOTIDE SEQUENCE [LARGE SCALE GENOMIC DNA]</scope>
</reference>
<evidence type="ECO:0000313" key="2">
    <source>
        <dbReference type="EMBL" id="SMR55057.1"/>
    </source>
</evidence>
<name>A0A2H1GNB1_ZYMTR</name>
<dbReference type="AlphaFoldDB" id="A0A2H1GNB1"/>
<proteinExistence type="predicted"/>
<organism evidence="2 3">
    <name type="scientific">Zymoseptoria tritici ST99CH_1E4</name>
    <dbReference type="NCBI Taxonomy" id="1276532"/>
    <lineage>
        <taxon>Eukaryota</taxon>
        <taxon>Fungi</taxon>
        <taxon>Dikarya</taxon>
        <taxon>Ascomycota</taxon>
        <taxon>Pezizomycotina</taxon>
        <taxon>Dothideomycetes</taxon>
        <taxon>Dothideomycetidae</taxon>
        <taxon>Mycosphaerellales</taxon>
        <taxon>Mycosphaerellaceae</taxon>
        <taxon>Zymoseptoria</taxon>
    </lineage>
</organism>
<dbReference type="EMBL" id="LT854259">
    <property type="protein sequence ID" value="SMR55057.1"/>
    <property type="molecule type" value="Genomic_DNA"/>
</dbReference>
<accession>A0A2H1GNB1</accession>
<dbReference type="Proteomes" id="UP000245764">
    <property type="component" value="Chromosome 7"/>
</dbReference>
<evidence type="ECO:0000313" key="3">
    <source>
        <dbReference type="Proteomes" id="UP000245764"/>
    </source>
</evidence>
<gene>
    <name evidence="2" type="ORF">ZT1E4_G7404</name>
</gene>
<feature type="region of interest" description="Disordered" evidence="1">
    <location>
        <begin position="217"/>
        <end position="254"/>
    </location>
</feature>
<protein>
    <submittedName>
        <fullName evidence="2">Uncharacterized protein</fullName>
    </submittedName>
</protein>
<evidence type="ECO:0000256" key="1">
    <source>
        <dbReference type="SAM" id="MobiDB-lite"/>
    </source>
</evidence>
<sequence>MAIITFLSTMERPTTAVQAPVLVTEADIQNAPMSADHKETVLMHHRRFVAQLPGEFSARQQSALDRLVRITLIFRDYNEYRAKLPAFDEEDGSPTTIESMIVDVLDACIPICGVTHPMRLPESGASPREYEVRRMVRQYNNFHSIVEDITRRVRALSKVVPDRHTRVDMAEGIDWPKKLKRARSADDIFQMRFEADVKELAKRLKLEWEEKLRQWHARPPPPFGETLLEREAREREEKKMKEEIEEKEEDEEKRQRDLIVGKLADLSLLWPPGKWEKKEGLREQ</sequence>